<gene>
    <name evidence="2" type="ORF">IAA81_10850</name>
</gene>
<comment type="caution">
    <text evidence="2">The sequence shown here is derived from an EMBL/GenBank/DDBJ whole genome shotgun (WGS) entry which is preliminary data.</text>
</comment>
<sequence>MKEKLKSTLSETGAKPFLIIILLLLFLIPLGFISSLIRDRERYQNEAVDSILEPLGGNPEIQGLVMALPYIDYVEEQVQGSSATTSEPKTIVRQIKRYIITTPEEYRIEGEIFPYYLNRGIFKIPVFTGNLNLNATFKPVDYKSLDISPDNILWDQGLLLLGVSRRKILTELPVFNIGNTSLETSPVIQENSSPFDDFTERTGERTLFFELPGGVVKSEFEVSGTLKIQGGEVLRLQPLGADNKFNISSEWQTPSFSGGWLPNERIINEEGFSAKWNIPGLSTVFPQSWICNGGKQGENISIELFTPVNTYQKTYRSIKYAFLFLLVPFLSIFICELFTRIKIHPVQYCLMGIADVLFYLLLLSISEHLAFGTSYLISALCVVGATLFYGTAIFKNIKWGGMLAVVQVISYVFLFGTLQAEDFALLIGSIGLFAVVVILMVITKKVDWYLKE</sequence>
<dbReference type="PANTHER" id="PTHR30092">
    <property type="entry name" value="INNER MEMBRANE PROTEIN CRED"/>
    <property type="match status" value="1"/>
</dbReference>
<feature type="transmembrane region" description="Helical" evidence="1">
    <location>
        <begin position="320"/>
        <end position="339"/>
    </location>
</feature>
<name>A0A9D9N374_9SPIR</name>
<keyword evidence="1" id="KW-0812">Transmembrane</keyword>
<protein>
    <submittedName>
        <fullName evidence="2">Cell envelope integrity protein CreD</fullName>
    </submittedName>
</protein>
<dbReference type="GO" id="GO:0005886">
    <property type="term" value="C:plasma membrane"/>
    <property type="evidence" value="ECO:0007669"/>
    <property type="project" value="TreeGrafter"/>
</dbReference>
<keyword evidence="1" id="KW-1133">Transmembrane helix</keyword>
<dbReference type="PIRSF" id="PIRSF004548">
    <property type="entry name" value="CreD"/>
    <property type="match status" value="1"/>
</dbReference>
<reference evidence="2" key="1">
    <citation type="submission" date="2020-10" db="EMBL/GenBank/DDBJ databases">
        <authorList>
            <person name="Gilroy R."/>
        </authorList>
    </citation>
    <scope>NUCLEOTIDE SEQUENCE</scope>
    <source>
        <strain evidence="2">10532</strain>
    </source>
</reference>
<accession>A0A9D9N374</accession>
<organism evidence="2 3">
    <name type="scientific">Candidatus Gallitreponema excrementavium</name>
    <dbReference type="NCBI Taxonomy" id="2840840"/>
    <lineage>
        <taxon>Bacteria</taxon>
        <taxon>Pseudomonadati</taxon>
        <taxon>Spirochaetota</taxon>
        <taxon>Spirochaetia</taxon>
        <taxon>Spirochaetales</taxon>
        <taxon>Candidatus Gallitreponema</taxon>
    </lineage>
</organism>
<feature type="transmembrane region" description="Helical" evidence="1">
    <location>
        <begin position="345"/>
        <end position="363"/>
    </location>
</feature>
<dbReference type="PANTHER" id="PTHR30092:SF0">
    <property type="entry name" value="INNER MEMBRANE PROTEIN CRED"/>
    <property type="match status" value="1"/>
</dbReference>
<feature type="transmembrane region" description="Helical" evidence="1">
    <location>
        <begin position="399"/>
        <end position="416"/>
    </location>
</feature>
<dbReference type="EMBL" id="JADIMM010000121">
    <property type="protein sequence ID" value="MBO8458702.1"/>
    <property type="molecule type" value="Genomic_DNA"/>
</dbReference>
<proteinExistence type="predicted"/>
<dbReference type="AlphaFoldDB" id="A0A9D9N374"/>
<evidence type="ECO:0000313" key="2">
    <source>
        <dbReference type="EMBL" id="MBO8458702.1"/>
    </source>
</evidence>
<dbReference type="Pfam" id="PF06123">
    <property type="entry name" value="CreD"/>
    <property type="match status" value="1"/>
</dbReference>
<dbReference type="Proteomes" id="UP000823638">
    <property type="component" value="Unassembled WGS sequence"/>
</dbReference>
<feature type="transmembrane region" description="Helical" evidence="1">
    <location>
        <begin position="375"/>
        <end position="393"/>
    </location>
</feature>
<reference evidence="2" key="2">
    <citation type="journal article" date="2021" name="PeerJ">
        <title>Extensive microbial diversity within the chicken gut microbiome revealed by metagenomics and culture.</title>
        <authorList>
            <person name="Gilroy R."/>
            <person name="Ravi A."/>
            <person name="Getino M."/>
            <person name="Pursley I."/>
            <person name="Horton D.L."/>
            <person name="Alikhan N.F."/>
            <person name="Baker D."/>
            <person name="Gharbi K."/>
            <person name="Hall N."/>
            <person name="Watson M."/>
            <person name="Adriaenssens E.M."/>
            <person name="Foster-Nyarko E."/>
            <person name="Jarju S."/>
            <person name="Secka A."/>
            <person name="Antonio M."/>
            <person name="Oren A."/>
            <person name="Chaudhuri R.R."/>
            <person name="La Ragione R."/>
            <person name="Hildebrand F."/>
            <person name="Pallen M.J."/>
        </authorList>
    </citation>
    <scope>NUCLEOTIDE SEQUENCE</scope>
    <source>
        <strain evidence="2">10532</strain>
    </source>
</reference>
<feature type="transmembrane region" description="Helical" evidence="1">
    <location>
        <begin position="17"/>
        <end position="37"/>
    </location>
</feature>
<dbReference type="InterPro" id="IPR010364">
    <property type="entry name" value="Uncharacterised_IM_CreD"/>
</dbReference>
<keyword evidence="1" id="KW-0472">Membrane</keyword>
<dbReference type="NCBIfam" id="NF008712">
    <property type="entry name" value="PRK11715.1-1"/>
    <property type="match status" value="1"/>
</dbReference>
<evidence type="ECO:0000256" key="1">
    <source>
        <dbReference type="SAM" id="Phobius"/>
    </source>
</evidence>
<feature type="transmembrane region" description="Helical" evidence="1">
    <location>
        <begin position="423"/>
        <end position="442"/>
    </location>
</feature>
<evidence type="ECO:0000313" key="3">
    <source>
        <dbReference type="Proteomes" id="UP000823638"/>
    </source>
</evidence>